<proteinExistence type="inferred from homology"/>
<comment type="caution">
    <text evidence="13">The sequence shown here is derived from an EMBL/GenBank/DDBJ whole genome shotgun (WGS) entry which is preliminary data.</text>
</comment>
<name>A0AAI8ZQV4_YERFR</name>
<keyword evidence="7" id="KW-0653">Protein transport</keyword>
<protein>
    <recommendedName>
        <fullName evidence="10">Type II secretion system protein K</fullName>
    </recommendedName>
</protein>
<evidence type="ECO:0000259" key="11">
    <source>
        <dbReference type="Pfam" id="PF03934"/>
    </source>
</evidence>
<keyword evidence="3 10" id="KW-0813">Transport</keyword>
<keyword evidence="6" id="KW-0812">Transmembrane</keyword>
<dbReference type="Proteomes" id="UP000046784">
    <property type="component" value="Unassembled WGS sequence"/>
</dbReference>
<dbReference type="EMBL" id="CGCB01000010">
    <property type="protein sequence ID" value="CFQ99344.1"/>
    <property type="molecule type" value="Genomic_DNA"/>
</dbReference>
<evidence type="ECO:0000256" key="4">
    <source>
        <dbReference type="ARBA" id="ARBA00022475"/>
    </source>
</evidence>
<dbReference type="NCBIfam" id="NF037980">
    <property type="entry name" value="T2SS_GspK"/>
    <property type="match status" value="1"/>
</dbReference>
<keyword evidence="5 10" id="KW-0997">Cell inner membrane</keyword>
<dbReference type="PIRSF" id="PIRSF002786">
    <property type="entry name" value="XcpX"/>
    <property type="match status" value="1"/>
</dbReference>
<dbReference type="AlphaFoldDB" id="A0AAI8ZQV4"/>
<gene>
    <name evidence="13" type="primary">yst1K</name>
    <name evidence="13" type="ORF">ERS008524_01945</name>
</gene>
<accession>A0AAI8ZQV4</accession>
<dbReference type="PANTHER" id="PTHR38831">
    <property type="entry name" value="TYPE II SECRETION SYSTEM PROTEIN K"/>
    <property type="match status" value="1"/>
</dbReference>
<sequence>MRNHNQRGMALLVVLMITALMTMIAVNMNDYGLRAVNRATSTQFQLQTKWLLLSAESLVKRQQLSPLPVDKIHLSQSWARADQRMVLDGNPVNFSLRDRQACFNLNGIGQNRGTEGEKETSNRVYTQQVFHSLLLTLGLDATRAKNMTLALVDWIDKDDLARQGGRESAQYRDHQPKLIPANRPMLNISEFRVLAGVDQALYLRLKPMICTLPTQNLRINVNTLSPAQAPLLAALFLGEMSVETAQQLIAARPANGWQSVNDLKRFTQDSSTTFTQAQTAITLTSDHFELSLWLDEEQHNNRIRSQLQRDGHVFHVISRQYGLSD</sequence>
<dbReference type="InterPro" id="IPR038072">
    <property type="entry name" value="GspK_central_sf"/>
</dbReference>
<dbReference type="GO" id="GO:0005886">
    <property type="term" value="C:plasma membrane"/>
    <property type="evidence" value="ECO:0007669"/>
    <property type="project" value="UniProtKB-SubCell"/>
</dbReference>
<dbReference type="Pfam" id="PF21687">
    <property type="entry name" value="T2SSK_1st"/>
    <property type="match status" value="1"/>
</dbReference>
<dbReference type="RefSeq" id="WP_057644059.1">
    <property type="nucleotide sequence ID" value="NZ_CABMMF010000010.1"/>
</dbReference>
<evidence type="ECO:0000256" key="5">
    <source>
        <dbReference type="ARBA" id="ARBA00022519"/>
    </source>
</evidence>
<evidence type="ECO:0000256" key="7">
    <source>
        <dbReference type="ARBA" id="ARBA00022927"/>
    </source>
</evidence>
<evidence type="ECO:0000256" key="1">
    <source>
        <dbReference type="ARBA" id="ARBA00004533"/>
    </source>
</evidence>
<evidence type="ECO:0000256" key="2">
    <source>
        <dbReference type="ARBA" id="ARBA00007246"/>
    </source>
</evidence>
<evidence type="ECO:0000313" key="13">
    <source>
        <dbReference type="EMBL" id="CFQ99344.1"/>
    </source>
</evidence>
<evidence type="ECO:0000256" key="6">
    <source>
        <dbReference type="ARBA" id="ARBA00022692"/>
    </source>
</evidence>
<keyword evidence="9 10" id="KW-0472">Membrane</keyword>
<evidence type="ECO:0000256" key="10">
    <source>
        <dbReference type="PIRNR" id="PIRNR002786"/>
    </source>
</evidence>
<evidence type="ECO:0000256" key="8">
    <source>
        <dbReference type="ARBA" id="ARBA00022989"/>
    </source>
</evidence>
<comment type="similarity">
    <text evidence="2 10">Belongs to the GSP K family.</text>
</comment>
<evidence type="ECO:0000259" key="12">
    <source>
        <dbReference type="Pfam" id="PF21687"/>
    </source>
</evidence>
<keyword evidence="8" id="KW-1133">Transmembrane helix</keyword>
<organism evidence="13 14">
    <name type="scientific">Yersinia frederiksenii</name>
    <dbReference type="NCBI Taxonomy" id="29484"/>
    <lineage>
        <taxon>Bacteria</taxon>
        <taxon>Pseudomonadati</taxon>
        <taxon>Pseudomonadota</taxon>
        <taxon>Gammaproteobacteria</taxon>
        <taxon>Enterobacterales</taxon>
        <taxon>Yersiniaceae</taxon>
        <taxon>Yersinia</taxon>
    </lineage>
</organism>
<keyword evidence="4 10" id="KW-1003">Cell membrane</keyword>
<dbReference type="PANTHER" id="PTHR38831:SF1">
    <property type="entry name" value="TYPE II SECRETION SYSTEM PROTEIN K-RELATED"/>
    <property type="match status" value="1"/>
</dbReference>
<dbReference type="SUPFAM" id="SSF54523">
    <property type="entry name" value="Pili subunits"/>
    <property type="match status" value="1"/>
</dbReference>
<feature type="domain" description="T2SS protein K first SAM-like" evidence="12">
    <location>
        <begin position="101"/>
        <end position="213"/>
    </location>
</feature>
<reference evidence="13 14" key="1">
    <citation type="submission" date="2015-03" db="EMBL/GenBank/DDBJ databases">
        <authorList>
            <consortium name="Pathogen Informatics"/>
            <person name="Murphy D."/>
        </authorList>
    </citation>
    <scope>NUCLEOTIDE SEQUENCE [LARGE SCALE GENOMIC DNA]</scope>
    <source>
        <strain evidence="13 14">3400/83</strain>
    </source>
</reference>
<dbReference type="SUPFAM" id="SSF158544">
    <property type="entry name" value="GspK insert domain-like"/>
    <property type="match status" value="2"/>
</dbReference>
<evidence type="ECO:0000313" key="14">
    <source>
        <dbReference type="Proteomes" id="UP000046784"/>
    </source>
</evidence>
<dbReference type="InterPro" id="IPR049179">
    <property type="entry name" value="T2SSK_SAM-like_2nd"/>
</dbReference>
<dbReference type="InterPro" id="IPR005628">
    <property type="entry name" value="GspK"/>
</dbReference>
<dbReference type="InterPro" id="IPR045584">
    <property type="entry name" value="Pilin-like"/>
</dbReference>
<comment type="subcellular location">
    <subcellularLocation>
        <location evidence="1 10">Cell inner membrane</location>
    </subcellularLocation>
</comment>
<dbReference type="Gene3D" id="1.10.40.60">
    <property type="entry name" value="EpsJ-like"/>
    <property type="match status" value="2"/>
</dbReference>
<feature type="domain" description="T2SS protein K second SAM-like" evidence="11">
    <location>
        <begin position="219"/>
        <end position="268"/>
    </location>
</feature>
<dbReference type="GO" id="GO:0009306">
    <property type="term" value="P:protein secretion"/>
    <property type="evidence" value="ECO:0007669"/>
    <property type="project" value="InterPro"/>
</dbReference>
<dbReference type="Pfam" id="PF03934">
    <property type="entry name" value="T2SSK"/>
    <property type="match status" value="1"/>
</dbReference>
<evidence type="ECO:0000256" key="9">
    <source>
        <dbReference type="ARBA" id="ARBA00023136"/>
    </source>
</evidence>
<dbReference type="Gene3D" id="3.30.1300.30">
    <property type="entry name" value="GSPII I/J protein-like"/>
    <property type="match status" value="1"/>
</dbReference>
<evidence type="ECO:0000256" key="3">
    <source>
        <dbReference type="ARBA" id="ARBA00022448"/>
    </source>
</evidence>
<dbReference type="InterPro" id="IPR049031">
    <property type="entry name" value="T2SSK_SAM-like_1st"/>
</dbReference>